<dbReference type="OrthoDB" id="2379830at2759"/>
<dbReference type="InterPro" id="IPR024755">
    <property type="entry name" value="cpYpsA"/>
</dbReference>
<reference evidence="1" key="1">
    <citation type="submission" date="2021-06" db="EMBL/GenBank/DDBJ databases">
        <authorList>
            <person name="Kallberg Y."/>
            <person name="Tangrot J."/>
            <person name="Rosling A."/>
        </authorList>
    </citation>
    <scope>NUCLEOTIDE SEQUENCE</scope>
    <source>
        <strain evidence="1">BR232B</strain>
    </source>
</reference>
<dbReference type="Proteomes" id="UP000789739">
    <property type="component" value="Unassembled WGS sequence"/>
</dbReference>
<dbReference type="AlphaFoldDB" id="A0A9N8Z3Q7"/>
<keyword evidence="2" id="KW-1185">Reference proteome</keyword>
<evidence type="ECO:0000313" key="1">
    <source>
        <dbReference type="EMBL" id="CAG8466709.1"/>
    </source>
</evidence>
<dbReference type="Gene3D" id="3.40.50.450">
    <property type="match status" value="1"/>
</dbReference>
<proteinExistence type="predicted"/>
<dbReference type="EMBL" id="CAJVPI010000049">
    <property type="protein sequence ID" value="CAG8466709.1"/>
    <property type="molecule type" value="Genomic_DNA"/>
</dbReference>
<sequence length="173" mass="19336">MTYNSQSIRETISSQFVTSIRSGGQTGVDRAALDAALQFNNIKVTGWCPQGRLAEDGQILPKYPLKETSTKEYTERTELNVRDADATLVLLFSTSDPNQDGTAFTLRKADQLRKPNICILIDEETNVDRVCNWVRENKVKTLNIAGPRESSCPGIYAKAYKFITDFLVHLSLS</sequence>
<evidence type="ECO:0000313" key="2">
    <source>
        <dbReference type="Proteomes" id="UP000789739"/>
    </source>
</evidence>
<gene>
    <name evidence="1" type="ORF">PBRASI_LOCUS867</name>
</gene>
<name>A0A9N8Z3Q7_9GLOM</name>
<accession>A0A9N8Z3Q7</accession>
<protein>
    <submittedName>
        <fullName evidence="1">4873_t:CDS:1</fullName>
    </submittedName>
</protein>
<comment type="caution">
    <text evidence="1">The sequence shown here is derived from an EMBL/GenBank/DDBJ whole genome shotgun (WGS) entry which is preliminary data.</text>
</comment>
<dbReference type="Pfam" id="PF12694">
    <property type="entry name" value="cpYpsA"/>
    <property type="match status" value="1"/>
</dbReference>
<organism evidence="1 2">
    <name type="scientific">Paraglomus brasilianum</name>
    <dbReference type="NCBI Taxonomy" id="144538"/>
    <lineage>
        <taxon>Eukaryota</taxon>
        <taxon>Fungi</taxon>
        <taxon>Fungi incertae sedis</taxon>
        <taxon>Mucoromycota</taxon>
        <taxon>Glomeromycotina</taxon>
        <taxon>Glomeromycetes</taxon>
        <taxon>Paraglomerales</taxon>
        <taxon>Paraglomeraceae</taxon>
        <taxon>Paraglomus</taxon>
    </lineage>
</organism>